<name>F0Y8R6_AURAN</name>
<dbReference type="KEGG" id="aaf:AURANDRAFT_63747"/>
<feature type="compositionally biased region" description="Low complexity" evidence="2">
    <location>
        <begin position="71"/>
        <end position="80"/>
    </location>
</feature>
<organism evidence="5">
    <name type="scientific">Aureococcus anophagefferens</name>
    <name type="common">Harmful bloom alga</name>
    <dbReference type="NCBI Taxonomy" id="44056"/>
    <lineage>
        <taxon>Eukaryota</taxon>
        <taxon>Sar</taxon>
        <taxon>Stramenopiles</taxon>
        <taxon>Ochrophyta</taxon>
        <taxon>Pelagophyceae</taxon>
        <taxon>Pelagomonadales</taxon>
        <taxon>Pelagomonadaceae</taxon>
        <taxon>Aureococcus</taxon>
    </lineage>
</organism>
<evidence type="ECO:0000256" key="2">
    <source>
        <dbReference type="SAM" id="MobiDB-lite"/>
    </source>
</evidence>
<keyword evidence="3" id="KW-0812">Transmembrane</keyword>
<evidence type="ECO:0000313" key="5">
    <source>
        <dbReference type="Proteomes" id="UP000002729"/>
    </source>
</evidence>
<reference evidence="4 5" key="1">
    <citation type="journal article" date="2011" name="Proc. Natl. Acad. Sci. U.S.A.">
        <title>Niche of harmful alga Aureococcus anophagefferens revealed through ecogenomics.</title>
        <authorList>
            <person name="Gobler C.J."/>
            <person name="Berry D.L."/>
            <person name="Dyhrman S.T."/>
            <person name="Wilhelm S.W."/>
            <person name="Salamov A."/>
            <person name="Lobanov A.V."/>
            <person name="Zhang Y."/>
            <person name="Collier J.L."/>
            <person name="Wurch L.L."/>
            <person name="Kustka A.B."/>
            <person name="Dill B.D."/>
            <person name="Shah M."/>
            <person name="VerBerkmoes N.C."/>
            <person name="Kuo A."/>
            <person name="Terry A."/>
            <person name="Pangilinan J."/>
            <person name="Lindquist E.A."/>
            <person name="Lucas S."/>
            <person name="Paulsen I.T."/>
            <person name="Hattenrath-Lehmann T.K."/>
            <person name="Talmage S.C."/>
            <person name="Walker E.A."/>
            <person name="Koch F."/>
            <person name="Burson A.M."/>
            <person name="Marcoval M.A."/>
            <person name="Tang Y.Z."/>
            <person name="Lecleir G.R."/>
            <person name="Coyne K.J."/>
            <person name="Berg G.M."/>
            <person name="Bertrand E.M."/>
            <person name="Saito M.A."/>
            <person name="Gladyshev V.N."/>
            <person name="Grigoriev I.V."/>
        </authorList>
    </citation>
    <scope>NUCLEOTIDE SEQUENCE [LARGE SCALE GENOMIC DNA]</scope>
    <source>
        <strain evidence="5">CCMP 1984</strain>
    </source>
</reference>
<feature type="transmembrane region" description="Helical" evidence="3">
    <location>
        <begin position="549"/>
        <end position="569"/>
    </location>
</feature>
<dbReference type="RefSeq" id="XP_009036837.1">
    <property type="nucleotide sequence ID" value="XM_009038589.1"/>
</dbReference>
<evidence type="ECO:0000313" key="4">
    <source>
        <dbReference type="EMBL" id="EGB08861.1"/>
    </source>
</evidence>
<feature type="region of interest" description="Disordered" evidence="2">
    <location>
        <begin position="54"/>
        <end position="127"/>
    </location>
</feature>
<keyword evidence="1" id="KW-0945">Host-virus interaction</keyword>
<feature type="compositionally biased region" description="Pro residues" evidence="2">
    <location>
        <begin position="472"/>
        <end position="484"/>
    </location>
</feature>
<dbReference type="Proteomes" id="UP000002729">
    <property type="component" value="Unassembled WGS sequence"/>
</dbReference>
<dbReference type="PANTHER" id="PTHR13037:SF24">
    <property type="entry name" value="POLYCOMB PROTEIN PCL-RELATED"/>
    <property type="match status" value="1"/>
</dbReference>
<dbReference type="OMA" id="RCIRHER"/>
<dbReference type="GeneID" id="20224477"/>
<accession>F0Y8R6</accession>
<feature type="region of interest" description="Disordered" evidence="2">
    <location>
        <begin position="583"/>
        <end position="631"/>
    </location>
</feature>
<dbReference type="PANTHER" id="PTHR13037">
    <property type="entry name" value="FORMIN"/>
    <property type="match status" value="1"/>
</dbReference>
<feature type="compositionally biased region" description="Low complexity" evidence="2">
    <location>
        <begin position="456"/>
        <end position="471"/>
    </location>
</feature>
<proteinExistence type="predicted"/>
<protein>
    <submittedName>
        <fullName evidence="4">Uncharacterized protein</fullName>
    </submittedName>
</protein>
<keyword evidence="3" id="KW-1133">Transmembrane helix</keyword>
<sequence length="631" mass="63056">MMMQVPVDGPPSPKTAAHMEYLRRLEEATKLKKPRKSAKPVRLAKKEAGFDLHWAGANRQRTGGKLKKAARPLAALAPPENARRTWGRTAAPAAAAPPPTKSDDEYDDDFDESGDEPAAASGGWVLDAAPPSPEVFARTVVPDAFKQAARAKAAVDDDVVEATPEAAPVEAPPGAALAARLAALPAARRDVVLAVLAAVEAAPGDDDAAAARSALAAVAAGLEAPAEAVVEEAPAEAGAEAVVEAPPAIAPPAIAPPAIAPPAIAPPAIAPPAIAPRAEPFVATVRIRNGWGNARIAGLDGLALVGGDGAVIEVAPDALRLLAGSPPRPAPASSRSAAELARLTAPPASRRRDLAAKSWVARIPTDGPVHVALAVGAGVLDRAGARLRVWNCSASAKAIGGVADEPGALGARSIEVEVDGALVFAGELPRRARDAKGSGWFDVALTPAAVPAELAAAAPTPAAEAAPTPAEEAPPAPKPAPLETPPATTGGAAAALVTPDDAEASGIVADASATLVTPEAPAKVPDADAPAKVSDASGRFVASARVTPVGAGLSFVAVLALGAVGMRAANRKRALLPTTVTTGDGAEAAANPRARKLRNPKQFAPKTNAFSAPGAPAGGAGGQLELEYTTN</sequence>
<evidence type="ECO:0000256" key="1">
    <source>
        <dbReference type="ARBA" id="ARBA00022581"/>
    </source>
</evidence>
<dbReference type="InParanoid" id="F0Y8R6"/>
<keyword evidence="5" id="KW-1185">Reference proteome</keyword>
<gene>
    <name evidence="4" type="ORF">AURANDRAFT_63747</name>
</gene>
<keyword evidence="3" id="KW-0472">Membrane</keyword>
<evidence type="ECO:0000256" key="3">
    <source>
        <dbReference type="SAM" id="Phobius"/>
    </source>
</evidence>
<feature type="compositionally biased region" description="Acidic residues" evidence="2">
    <location>
        <begin position="104"/>
        <end position="115"/>
    </location>
</feature>
<dbReference type="AlphaFoldDB" id="F0Y8R6"/>
<dbReference type="EMBL" id="GL833127">
    <property type="protein sequence ID" value="EGB08861.1"/>
    <property type="molecule type" value="Genomic_DNA"/>
</dbReference>
<feature type="region of interest" description="Disordered" evidence="2">
    <location>
        <begin position="456"/>
        <end position="492"/>
    </location>
</feature>